<evidence type="ECO:0000256" key="3">
    <source>
        <dbReference type="ARBA" id="ARBA00022753"/>
    </source>
</evidence>
<evidence type="ECO:0008006" key="6">
    <source>
        <dbReference type="Google" id="ProtNLM"/>
    </source>
</evidence>
<dbReference type="Pfam" id="PF03357">
    <property type="entry name" value="Snf7"/>
    <property type="match status" value="1"/>
</dbReference>
<comment type="similarity">
    <text evidence="2">Belongs to the SNF7 family.</text>
</comment>
<evidence type="ECO:0000313" key="5">
    <source>
        <dbReference type="Proteomes" id="UP000593567"/>
    </source>
</evidence>
<dbReference type="PANTHER" id="PTHR22761:SF10">
    <property type="entry name" value="GH13992P"/>
    <property type="match status" value="1"/>
</dbReference>
<evidence type="ECO:0000256" key="1">
    <source>
        <dbReference type="ARBA" id="ARBA00004177"/>
    </source>
</evidence>
<dbReference type="InterPro" id="IPR005024">
    <property type="entry name" value="Snf7_fam"/>
</dbReference>
<dbReference type="GO" id="GO:0009898">
    <property type="term" value="C:cytoplasmic side of plasma membrane"/>
    <property type="evidence" value="ECO:0007669"/>
    <property type="project" value="TreeGrafter"/>
</dbReference>
<dbReference type="EMBL" id="VXIV02002933">
    <property type="protein sequence ID" value="KAF6021939.1"/>
    <property type="molecule type" value="Genomic_DNA"/>
</dbReference>
<dbReference type="GO" id="GO:0005771">
    <property type="term" value="C:multivesicular body"/>
    <property type="evidence" value="ECO:0007669"/>
    <property type="project" value="TreeGrafter"/>
</dbReference>
<sequence length="433" mass="49315">MSFVFPADWEDDQRMNFLFQPFRDKAANTQAYDPKIKFWKDLIKDVVKSDLLLTNENVGKEDFYFNLVSQVTVGDLCKVFTRKGVQPKCLDTVISELKREHVLTNSEIYNSEMTERISRQKAGWATWSYRVLVHPLIERTLSAVRPKPKSSYSQDNCYVINDNVKVNALSLLQKLRGQAQSSVGGSYQLLQTAADLQQQFSNLQKNDLSLALLWLESEKYLHREHLSNFGEVYKFLAKDGEKLQPLSEIDIGVLQIQQAKSKVDTNIINKQSQVDKYVRDIKEQLAKHNRPQALRLLRRKKLIERAVDKDLEHAHKLDCVLDEIYGADTLQFVLEAYGKGSKALKKLNDLHPVSMVETTMDELADNIARSEEVSAAISKPAEDVDLEQELSDLLKDAELAEADSLIQGLEDVHVGEQLTVSTKKAQHKVKLLA</sequence>
<organism evidence="4 5">
    <name type="scientific">Bugula neritina</name>
    <name type="common">Brown bryozoan</name>
    <name type="synonym">Sertularia neritina</name>
    <dbReference type="NCBI Taxonomy" id="10212"/>
    <lineage>
        <taxon>Eukaryota</taxon>
        <taxon>Metazoa</taxon>
        <taxon>Spiralia</taxon>
        <taxon>Lophotrochozoa</taxon>
        <taxon>Bryozoa</taxon>
        <taxon>Gymnolaemata</taxon>
        <taxon>Cheilostomatida</taxon>
        <taxon>Flustrina</taxon>
        <taxon>Buguloidea</taxon>
        <taxon>Bugulidae</taxon>
        <taxon>Bugula</taxon>
    </lineage>
</organism>
<dbReference type="OrthoDB" id="10250120at2759"/>
<evidence type="ECO:0000313" key="4">
    <source>
        <dbReference type="EMBL" id="KAF6021939.1"/>
    </source>
</evidence>
<dbReference type="Pfam" id="PF25880">
    <property type="entry name" value="WHD_CHMP7_1st"/>
    <property type="match status" value="1"/>
</dbReference>
<dbReference type="GO" id="GO:0000815">
    <property type="term" value="C:ESCRT III complex"/>
    <property type="evidence" value="ECO:0007669"/>
    <property type="project" value="TreeGrafter"/>
</dbReference>
<dbReference type="GO" id="GO:0032511">
    <property type="term" value="P:late endosome to vacuole transport via multivesicular body sorting pathway"/>
    <property type="evidence" value="ECO:0007669"/>
    <property type="project" value="TreeGrafter"/>
</dbReference>
<protein>
    <recommendedName>
        <fullName evidence="6">CHMP7</fullName>
    </recommendedName>
</protein>
<keyword evidence="3" id="KW-0967">Endosome</keyword>
<dbReference type="AlphaFoldDB" id="A0A7J7J6T2"/>
<name>A0A7J7J6T2_BUGNE</name>
<gene>
    <name evidence="4" type="ORF">EB796_019752</name>
</gene>
<dbReference type="GO" id="GO:0006900">
    <property type="term" value="P:vesicle budding from membrane"/>
    <property type="evidence" value="ECO:0007669"/>
    <property type="project" value="TreeGrafter"/>
</dbReference>
<dbReference type="Proteomes" id="UP000593567">
    <property type="component" value="Unassembled WGS sequence"/>
</dbReference>
<comment type="caution">
    <text evidence="4">The sequence shown here is derived from an EMBL/GenBank/DDBJ whole genome shotgun (WGS) entry which is preliminary data.</text>
</comment>
<keyword evidence="5" id="KW-1185">Reference proteome</keyword>
<dbReference type="PANTHER" id="PTHR22761">
    <property type="entry name" value="CHARGED MULTIVESICULAR BODY PROTEIN"/>
    <property type="match status" value="1"/>
</dbReference>
<reference evidence="4" key="1">
    <citation type="submission" date="2020-06" db="EMBL/GenBank/DDBJ databases">
        <title>Draft genome of Bugula neritina, a colonial animal packing powerful symbionts and potential medicines.</title>
        <authorList>
            <person name="Rayko M."/>
        </authorList>
    </citation>
    <scope>NUCLEOTIDE SEQUENCE [LARGE SCALE GENOMIC DNA]</scope>
    <source>
        <strain evidence="4">Kwan_BN1</strain>
    </source>
</reference>
<proteinExistence type="inferred from homology"/>
<evidence type="ECO:0000256" key="2">
    <source>
        <dbReference type="ARBA" id="ARBA00006190"/>
    </source>
</evidence>
<dbReference type="Gene3D" id="6.10.140.1230">
    <property type="match status" value="1"/>
</dbReference>
<comment type="subcellular location">
    <subcellularLocation>
        <location evidence="1">Endosome</location>
    </subcellularLocation>
</comment>
<accession>A0A7J7J6T2</accession>